<dbReference type="EMBL" id="BMAC01000313">
    <property type="protein sequence ID" value="GFP93385.1"/>
    <property type="molecule type" value="Genomic_DNA"/>
</dbReference>
<dbReference type="OrthoDB" id="843671at2759"/>
<dbReference type="AlphaFoldDB" id="A0A830CDR1"/>
<keyword evidence="2" id="KW-1185">Reference proteome</keyword>
<evidence type="ECO:0000313" key="2">
    <source>
        <dbReference type="Proteomes" id="UP000653305"/>
    </source>
</evidence>
<evidence type="ECO:0008006" key="3">
    <source>
        <dbReference type="Google" id="ProtNLM"/>
    </source>
</evidence>
<proteinExistence type="predicted"/>
<reference evidence="1" key="1">
    <citation type="submission" date="2020-07" db="EMBL/GenBank/DDBJ databases">
        <title>Ethylene signaling mediates host invasion by parasitic plants.</title>
        <authorList>
            <person name="Yoshida S."/>
        </authorList>
    </citation>
    <scope>NUCLEOTIDE SEQUENCE</scope>
    <source>
        <strain evidence="1">Okayama</strain>
    </source>
</reference>
<dbReference type="Pfam" id="PF14009">
    <property type="entry name" value="PADRE"/>
    <property type="match status" value="1"/>
</dbReference>
<comment type="caution">
    <text evidence="1">The sequence shown here is derived from an EMBL/GenBank/DDBJ whole genome shotgun (WGS) entry which is preliminary data.</text>
</comment>
<dbReference type="Proteomes" id="UP000653305">
    <property type="component" value="Unassembled WGS sequence"/>
</dbReference>
<sequence length="155" mass="16472">MDCDNVVSAVSDDEELQPDQLYFALALSQLRHRLQAEDMASLAVKASSALTKSGGCGGENCVCRRNNLVFPRDNGDDILKAAIAVNLELLRDLRNEAFRRKCESAAAGAEGLTCLHFAAERGYIKICRGAFGAGHTAAMCGAGHTAAMCSITCKC</sequence>
<dbReference type="InterPro" id="IPR025322">
    <property type="entry name" value="PADRE_dom"/>
</dbReference>
<name>A0A830CDR1_9LAMI</name>
<organism evidence="1 2">
    <name type="scientific">Phtheirospermum japonicum</name>
    <dbReference type="NCBI Taxonomy" id="374723"/>
    <lineage>
        <taxon>Eukaryota</taxon>
        <taxon>Viridiplantae</taxon>
        <taxon>Streptophyta</taxon>
        <taxon>Embryophyta</taxon>
        <taxon>Tracheophyta</taxon>
        <taxon>Spermatophyta</taxon>
        <taxon>Magnoliopsida</taxon>
        <taxon>eudicotyledons</taxon>
        <taxon>Gunneridae</taxon>
        <taxon>Pentapetalae</taxon>
        <taxon>asterids</taxon>
        <taxon>lamiids</taxon>
        <taxon>Lamiales</taxon>
        <taxon>Orobanchaceae</taxon>
        <taxon>Orobanchaceae incertae sedis</taxon>
        <taxon>Phtheirospermum</taxon>
    </lineage>
</organism>
<evidence type="ECO:0000313" key="1">
    <source>
        <dbReference type="EMBL" id="GFP93385.1"/>
    </source>
</evidence>
<gene>
    <name evidence="1" type="ORF">PHJA_001482900</name>
</gene>
<protein>
    <recommendedName>
        <fullName evidence="3">ANK_REP_REGION domain-containing protein</fullName>
    </recommendedName>
</protein>
<accession>A0A830CDR1</accession>